<name>A0ABV6HCC5_9ACTN</name>
<dbReference type="PANTHER" id="PTHR45036:SF1">
    <property type="entry name" value="METHYLTRANSFERASE LIKE 7A"/>
    <property type="match status" value="1"/>
</dbReference>
<keyword evidence="2" id="KW-0489">Methyltransferase</keyword>
<proteinExistence type="predicted"/>
<evidence type="ECO:0000259" key="1">
    <source>
        <dbReference type="Pfam" id="PF08241"/>
    </source>
</evidence>
<dbReference type="EMBL" id="JBHLWV010000028">
    <property type="protein sequence ID" value="MFC0316267.1"/>
    <property type="molecule type" value="Genomic_DNA"/>
</dbReference>
<dbReference type="PANTHER" id="PTHR45036">
    <property type="entry name" value="METHYLTRANSFERASE LIKE 7B"/>
    <property type="match status" value="1"/>
</dbReference>
<comment type="caution">
    <text evidence="2">The sequence shown here is derived from an EMBL/GenBank/DDBJ whole genome shotgun (WGS) entry which is preliminary data.</text>
</comment>
<accession>A0ABV6HCC5</accession>
<dbReference type="EC" id="2.1.1.-" evidence="2"/>
<dbReference type="Pfam" id="PF08241">
    <property type="entry name" value="Methyltransf_11"/>
    <property type="match status" value="1"/>
</dbReference>
<evidence type="ECO:0000313" key="2">
    <source>
        <dbReference type="EMBL" id="MFC0316267.1"/>
    </source>
</evidence>
<feature type="domain" description="Methyltransferase type 11" evidence="1">
    <location>
        <begin position="39"/>
        <end position="133"/>
    </location>
</feature>
<dbReference type="Gene3D" id="3.40.50.150">
    <property type="entry name" value="Vaccinia Virus protein VP39"/>
    <property type="match status" value="1"/>
</dbReference>
<dbReference type="InterPro" id="IPR013216">
    <property type="entry name" value="Methyltransf_11"/>
</dbReference>
<dbReference type="GO" id="GO:0008168">
    <property type="term" value="F:methyltransferase activity"/>
    <property type="evidence" value="ECO:0007669"/>
    <property type="project" value="UniProtKB-KW"/>
</dbReference>
<organism evidence="2 3">
    <name type="scientific">Gordonia phosphorivorans</name>
    <dbReference type="NCBI Taxonomy" id="1056982"/>
    <lineage>
        <taxon>Bacteria</taxon>
        <taxon>Bacillati</taxon>
        <taxon>Actinomycetota</taxon>
        <taxon>Actinomycetes</taxon>
        <taxon>Mycobacteriales</taxon>
        <taxon>Gordoniaceae</taxon>
        <taxon>Gordonia</taxon>
    </lineage>
</organism>
<keyword evidence="2" id="KW-0808">Transferase</keyword>
<dbReference type="CDD" id="cd02440">
    <property type="entry name" value="AdoMet_MTases"/>
    <property type="match status" value="1"/>
</dbReference>
<dbReference type="InterPro" id="IPR052356">
    <property type="entry name" value="Thiol_S-MT"/>
</dbReference>
<keyword evidence="3" id="KW-1185">Reference proteome</keyword>
<gene>
    <name evidence="2" type="ORF">ACFFJD_15580</name>
</gene>
<protein>
    <submittedName>
        <fullName evidence="2">Class I SAM-dependent methyltransferase</fullName>
        <ecNumber evidence="2">2.1.1.-</ecNumber>
    </submittedName>
</protein>
<reference evidence="2 3" key="1">
    <citation type="submission" date="2024-09" db="EMBL/GenBank/DDBJ databases">
        <authorList>
            <person name="Sun Q."/>
            <person name="Mori K."/>
        </authorList>
    </citation>
    <scope>NUCLEOTIDE SEQUENCE [LARGE SCALE GENOMIC DNA]</scope>
    <source>
        <strain evidence="2 3">CCM 7957</strain>
    </source>
</reference>
<dbReference type="InterPro" id="IPR029063">
    <property type="entry name" value="SAM-dependent_MTases_sf"/>
</dbReference>
<dbReference type="RefSeq" id="WP_382365794.1">
    <property type="nucleotide sequence ID" value="NZ_JBHLWV010000028.1"/>
</dbReference>
<dbReference type="Proteomes" id="UP001589783">
    <property type="component" value="Unassembled WGS sequence"/>
</dbReference>
<evidence type="ECO:0000313" key="3">
    <source>
        <dbReference type="Proteomes" id="UP001589783"/>
    </source>
</evidence>
<dbReference type="SUPFAM" id="SSF53335">
    <property type="entry name" value="S-adenosyl-L-methionine-dependent methyltransferases"/>
    <property type="match status" value="1"/>
</dbReference>
<sequence>MGFYEDKILPRMVERACGMPGMDKLRRRAAAGLSGDIIEVGFGSGLNVGCYPAAVTSVTAVEPADLAWERAQGRVADSAVPITRGGLDGQRLPFPDNTFDGALSTFTLCTIPNLGAALAELRRVVKPGGRLAFLEHGLAPDRGVQRFQRLLDPIEQAVAGGCRLTRQIPDELAAAGFTIAELDQFYATMTPKPWGAFSLGDAVNADAIQSSS</sequence>
<dbReference type="GO" id="GO:0032259">
    <property type="term" value="P:methylation"/>
    <property type="evidence" value="ECO:0007669"/>
    <property type="project" value="UniProtKB-KW"/>
</dbReference>